<evidence type="ECO:0000256" key="5">
    <source>
        <dbReference type="ARBA" id="ARBA00023002"/>
    </source>
</evidence>
<feature type="binding site" evidence="6">
    <location>
        <position position="89"/>
    </location>
    <ligand>
        <name>Ni(2+)</name>
        <dbReference type="ChEBI" id="CHEBI:49786"/>
    </ligand>
</feature>
<evidence type="ECO:0000256" key="2">
    <source>
        <dbReference type="ARBA" id="ARBA00009292"/>
    </source>
</evidence>
<dbReference type="GO" id="GO:0016151">
    <property type="term" value="F:nickel cation binding"/>
    <property type="evidence" value="ECO:0007669"/>
    <property type="project" value="InterPro"/>
</dbReference>
<protein>
    <submittedName>
        <fullName evidence="7">F420-non-reducing hydrogenase subunit A</fullName>
    </submittedName>
</protein>
<accession>A0A1H0AE04</accession>
<evidence type="ECO:0000256" key="6">
    <source>
        <dbReference type="PIRSR" id="PIRSR601501-1"/>
    </source>
</evidence>
<comment type="cofactor">
    <cofactor evidence="1 6">
        <name>Ni(2+)</name>
        <dbReference type="ChEBI" id="CHEBI:49786"/>
    </cofactor>
</comment>
<dbReference type="AlphaFoldDB" id="A0A1H0AE04"/>
<dbReference type="PANTHER" id="PTHR43600:SF2">
    <property type="entry name" value="F420-NON-REDUCING HYDROGENASE VHU SUBUNIT A"/>
    <property type="match status" value="1"/>
</dbReference>
<dbReference type="RefSeq" id="WP_289626250.1">
    <property type="nucleotide sequence ID" value="NZ_FNIN01000001.1"/>
</dbReference>
<keyword evidence="4 6" id="KW-0479">Metal-binding</keyword>
<evidence type="ECO:0000313" key="8">
    <source>
        <dbReference type="Proteomes" id="UP000199602"/>
    </source>
</evidence>
<evidence type="ECO:0000256" key="1">
    <source>
        <dbReference type="ARBA" id="ARBA00001967"/>
    </source>
</evidence>
<comment type="similarity">
    <text evidence="2">Belongs to the [NiFe]/[NiFeSe] hydrogenase large subunit family.</text>
</comment>
<dbReference type="SUPFAM" id="SSF56762">
    <property type="entry name" value="HydB/Nqo4-like"/>
    <property type="match status" value="1"/>
</dbReference>
<dbReference type="InterPro" id="IPR001501">
    <property type="entry name" value="Ni-dep_hyd_lsu"/>
</dbReference>
<dbReference type="Pfam" id="PF00374">
    <property type="entry name" value="NiFeSe_Hases"/>
    <property type="match status" value="2"/>
</dbReference>
<evidence type="ECO:0000313" key="7">
    <source>
        <dbReference type="EMBL" id="SDN31561.1"/>
    </source>
</evidence>
<reference evidence="7 8" key="1">
    <citation type="submission" date="2016-10" db="EMBL/GenBank/DDBJ databases">
        <authorList>
            <person name="de Groot N.N."/>
        </authorList>
    </citation>
    <scope>NUCLEOTIDE SEQUENCE [LARGE SCALE GENOMIC DNA]</scope>
    <source>
        <strain evidence="7 8">DSM 15269</strain>
    </source>
</reference>
<sequence length="512" mass="57172">MKIKEVFSKFFGGREKKEEIGRNGKVKKIEINPITRLEGHGKIAIFLDDSGNVDDAFFQVVEFRGYEKFLQGMPMEEVPRSVSTICGVCRGVHFTASMKAMDGVFGVEPTPTARKLRELFYMAHYVEDHAVILYALGFPDFVVGPEADPAKRNVVGLIEAVGAETGKLVLNKRRLAVKIFELLGGKPNHPVAALPGGWSKTLTEDERKMVAGWIDELIELGQLTLQIFEDVVLKNEDYMKLVTGDMYKVVVNYMGSVDEQGRIAYYDGLQKVIDTEGNEIGTFRGKEYLDFIAERTLPWSYLKFPYQKKVGGWDGIKEGQGTNLYAVGPLPRLNVAGGMDTPEAQKHYEKFHSTFGSRPVHFVLAYHWARAIELLSAAERMKELINDPDITGTDNWNKPDSVVGEGVGIIEAPRGTLIHHYVTDDKGVVTNANLIVATTHNNGPINLAIKNAAKHFIKDGNVSEGILNYVEMAFRPYDLCLACATHTVTGVFPLEMEIYDCEGRLQKKLRNF</sequence>
<dbReference type="Gene3D" id="1.10.645.10">
    <property type="entry name" value="Cytochrome-c3 Hydrogenase, chain B"/>
    <property type="match status" value="1"/>
</dbReference>
<evidence type="ECO:0000256" key="3">
    <source>
        <dbReference type="ARBA" id="ARBA00022596"/>
    </source>
</evidence>
<feature type="binding site" evidence="6">
    <location>
        <position position="480"/>
    </location>
    <ligand>
        <name>Ni(2+)</name>
        <dbReference type="ChEBI" id="CHEBI:49786"/>
    </ligand>
</feature>
<comment type="cofactor">
    <cofactor evidence="6">
        <name>Fe cation</name>
        <dbReference type="ChEBI" id="CHEBI:24875"/>
    </cofactor>
</comment>
<keyword evidence="6" id="KW-0460">Magnesium</keyword>
<dbReference type="STRING" id="206665.SAMN04488516_101373"/>
<evidence type="ECO:0000256" key="4">
    <source>
        <dbReference type="ARBA" id="ARBA00022723"/>
    </source>
</evidence>
<feature type="binding site" evidence="6">
    <location>
        <position position="86"/>
    </location>
    <ligand>
        <name>Ni(2+)</name>
        <dbReference type="ChEBI" id="CHEBI:49786"/>
    </ligand>
</feature>
<organism evidence="7 8">
    <name type="scientific">Desulfonauticus submarinus</name>
    <dbReference type="NCBI Taxonomy" id="206665"/>
    <lineage>
        <taxon>Bacteria</taxon>
        <taxon>Pseudomonadati</taxon>
        <taxon>Thermodesulfobacteriota</taxon>
        <taxon>Desulfovibrionia</taxon>
        <taxon>Desulfovibrionales</taxon>
        <taxon>Desulfonauticaceae</taxon>
        <taxon>Desulfonauticus</taxon>
    </lineage>
</organism>
<feature type="binding site" evidence="6">
    <location>
        <position position="67"/>
    </location>
    <ligand>
        <name>Mg(2+)</name>
        <dbReference type="ChEBI" id="CHEBI:18420"/>
    </ligand>
</feature>
<feature type="binding site" evidence="6">
    <location>
        <position position="486"/>
    </location>
    <ligand>
        <name>Mg(2+)</name>
        <dbReference type="ChEBI" id="CHEBI:18420"/>
    </ligand>
</feature>
<keyword evidence="3 6" id="KW-0533">Nickel</keyword>
<dbReference type="GO" id="GO:0016491">
    <property type="term" value="F:oxidoreductase activity"/>
    <property type="evidence" value="ECO:0007669"/>
    <property type="project" value="UniProtKB-KW"/>
</dbReference>
<feature type="binding site" evidence="6">
    <location>
        <position position="483"/>
    </location>
    <ligand>
        <name>Fe cation</name>
        <dbReference type="ChEBI" id="CHEBI:24875"/>
    </ligand>
</feature>
<feature type="binding site" evidence="6">
    <location>
        <position position="434"/>
    </location>
    <ligand>
        <name>Mg(2+)</name>
        <dbReference type="ChEBI" id="CHEBI:18420"/>
    </ligand>
</feature>
<name>A0A1H0AE04_9BACT</name>
<gene>
    <name evidence="7" type="ORF">SAMN04488516_101373</name>
</gene>
<keyword evidence="8" id="KW-1185">Reference proteome</keyword>
<keyword evidence="5" id="KW-0560">Oxidoreductase</keyword>
<feature type="binding site" evidence="6">
    <location>
        <position position="89"/>
    </location>
    <ligand>
        <name>Fe cation</name>
        <dbReference type="ChEBI" id="CHEBI:24875"/>
    </ligand>
</feature>
<dbReference type="EMBL" id="FNIN01000001">
    <property type="protein sequence ID" value="SDN31561.1"/>
    <property type="molecule type" value="Genomic_DNA"/>
</dbReference>
<keyword evidence="6" id="KW-0408">Iron</keyword>
<dbReference type="Proteomes" id="UP000199602">
    <property type="component" value="Unassembled WGS sequence"/>
</dbReference>
<dbReference type="InterPro" id="IPR029014">
    <property type="entry name" value="NiFe-Hase_large"/>
</dbReference>
<proteinExistence type="inferred from homology"/>
<dbReference type="PANTHER" id="PTHR43600">
    <property type="entry name" value="COENZYME F420 HYDROGENASE, SUBUNIT ALPHA"/>
    <property type="match status" value="1"/>
</dbReference>